<dbReference type="SFLD" id="SFLDS00029">
    <property type="entry name" value="Radical_SAM"/>
    <property type="match status" value="1"/>
</dbReference>
<dbReference type="InterPro" id="IPR040086">
    <property type="entry name" value="MJ0683-like"/>
</dbReference>
<feature type="domain" description="Radical SAM core" evidence="5">
    <location>
        <begin position="70"/>
        <end position="310"/>
    </location>
</feature>
<proteinExistence type="predicted"/>
<dbReference type="EMBL" id="BMIP01000001">
    <property type="protein sequence ID" value="GGD54913.1"/>
    <property type="molecule type" value="Genomic_DNA"/>
</dbReference>
<dbReference type="Proteomes" id="UP000612349">
    <property type="component" value="Unassembled WGS sequence"/>
</dbReference>
<dbReference type="Pfam" id="PF04055">
    <property type="entry name" value="Radical_SAM"/>
    <property type="match status" value="1"/>
</dbReference>
<dbReference type="PROSITE" id="PS51918">
    <property type="entry name" value="RADICAL_SAM"/>
    <property type="match status" value="1"/>
</dbReference>
<dbReference type="SMART" id="SM00729">
    <property type="entry name" value="Elp3"/>
    <property type="match status" value="1"/>
</dbReference>
<protein>
    <submittedName>
        <fullName evidence="6">Radical SAM protein</fullName>
    </submittedName>
</protein>
<feature type="region of interest" description="Disordered" evidence="4">
    <location>
        <begin position="1"/>
        <end position="25"/>
    </location>
</feature>
<evidence type="ECO:0000313" key="6">
    <source>
        <dbReference type="EMBL" id="GGD54913.1"/>
    </source>
</evidence>
<sequence>MPNRPTPHPAHPDAERGRGAPSNAVPQRFGLASRVADGDWLDAAEAIDGAPTKRRTTVTEEHPRSILTFNNSPDIGFDRSINAYRGCEHGCIYCFARPTHAYHDLSPGLDFETKLFAKPNAADLLRKTLAKPGYTPRPIAMGTNTDPYQPIEGRYRITRQVLELCLEVRHPVTITTKSDRVLHDLDLLAELARANLVAVGISVTSLDARLSQTLEPRAPSPEKRLAALTRLAQAGVPTHGMLAPVIPAITDEFIERTVARLAEANVDSAGWILMRLPHEVSPLFREWLDVHFPDRAGKVMALVQEMRGGRDNEHRFHERFRGKGAWAEMIRARFRLAVKRSAIPQRRMQLDCSSFRAPSLDGQLALF</sequence>
<reference evidence="6" key="1">
    <citation type="journal article" date="2014" name="Int. J. Syst. Evol. Microbiol.">
        <title>Complete genome sequence of Corynebacterium casei LMG S-19264T (=DSM 44701T), isolated from a smear-ripened cheese.</title>
        <authorList>
            <consortium name="US DOE Joint Genome Institute (JGI-PGF)"/>
            <person name="Walter F."/>
            <person name="Albersmeier A."/>
            <person name="Kalinowski J."/>
            <person name="Ruckert C."/>
        </authorList>
    </citation>
    <scope>NUCLEOTIDE SEQUENCE</scope>
    <source>
        <strain evidence="6">CGMCC 1.15360</strain>
    </source>
</reference>
<evidence type="ECO:0000313" key="7">
    <source>
        <dbReference type="Proteomes" id="UP000612349"/>
    </source>
</evidence>
<dbReference type="NCBIfam" id="NF033668">
    <property type="entry name" value="rSAM_PA0069"/>
    <property type="match status" value="1"/>
</dbReference>
<name>A0A916YQB4_9SPHN</name>
<evidence type="ECO:0000256" key="4">
    <source>
        <dbReference type="SAM" id="MobiDB-lite"/>
    </source>
</evidence>
<dbReference type="GO" id="GO:0046872">
    <property type="term" value="F:metal ion binding"/>
    <property type="evidence" value="ECO:0007669"/>
    <property type="project" value="UniProtKB-KW"/>
</dbReference>
<dbReference type="InterPro" id="IPR007197">
    <property type="entry name" value="rSAM"/>
</dbReference>
<dbReference type="PANTHER" id="PTHR43432">
    <property type="entry name" value="SLR0285 PROTEIN"/>
    <property type="match status" value="1"/>
</dbReference>
<organism evidence="6 7">
    <name type="scientific">Croceicoccus mobilis</name>
    <dbReference type="NCBI Taxonomy" id="1703339"/>
    <lineage>
        <taxon>Bacteria</taxon>
        <taxon>Pseudomonadati</taxon>
        <taxon>Pseudomonadota</taxon>
        <taxon>Alphaproteobacteria</taxon>
        <taxon>Sphingomonadales</taxon>
        <taxon>Erythrobacteraceae</taxon>
        <taxon>Croceicoccus</taxon>
    </lineage>
</organism>
<reference evidence="6" key="2">
    <citation type="submission" date="2020-09" db="EMBL/GenBank/DDBJ databases">
        <authorList>
            <person name="Sun Q."/>
            <person name="Zhou Y."/>
        </authorList>
    </citation>
    <scope>NUCLEOTIDE SEQUENCE</scope>
    <source>
        <strain evidence="6">CGMCC 1.15360</strain>
    </source>
</reference>
<dbReference type="SFLD" id="SFLDG01084">
    <property type="entry name" value="Uncharacterised_Radical_SAM_Su"/>
    <property type="match status" value="1"/>
</dbReference>
<dbReference type="Gene3D" id="3.80.30.30">
    <property type="match status" value="1"/>
</dbReference>
<gene>
    <name evidence="6" type="ORF">GCM10010990_00050</name>
</gene>
<keyword evidence="2" id="KW-0408">Iron</keyword>
<dbReference type="CDD" id="cd01335">
    <property type="entry name" value="Radical_SAM"/>
    <property type="match status" value="1"/>
</dbReference>
<comment type="caution">
    <text evidence="6">The sequence shown here is derived from an EMBL/GenBank/DDBJ whole genome shotgun (WGS) entry which is preliminary data.</text>
</comment>
<accession>A0A916YQB4</accession>
<dbReference type="SUPFAM" id="SSF102114">
    <property type="entry name" value="Radical SAM enzymes"/>
    <property type="match status" value="1"/>
</dbReference>
<evidence type="ECO:0000256" key="1">
    <source>
        <dbReference type="ARBA" id="ARBA00022723"/>
    </source>
</evidence>
<dbReference type="InterPro" id="IPR058240">
    <property type="entry name" value="rSAM_sf"/>
</dbReference>
<dbReference type="GO" id="GO:0003824">
    <property type="term" value="F:catalytic activity"/>
    <property type="evidence" value="ECO:0007669"/>
    <property type="project" value="InterPro"/>
</dbReference>
<dbReference type="AlphaFoldDB" id="A0A916YQB4"/>
<dbReference type="RefSeq" id="WP_066772167.1">
    <property type="nucleotide sequence ID" value="NZ_BMIP01000001.1"/>
</dbReference>
<evidence type="ECO:0000259" key="5">
    <source>
        <dbReference type="PROSITE" id="PS51918"/>
    </source>
</evidence>
<evidence type="ECO:0000256" key="3">
    <source>
        <dbReference type="ARBA" id="ARBA00023014"/>
    </source>
</evidence>
<evidence type="ECO:0000256" key="2">
    <source>
        <dbReference type="ARBA" id="ARBA00023004"/>
    </source>
</evidence>
<keyword evidence="1" id="KW-0479">Metal-binding</keyword>
<keyword evidence="3" id="KW-0411">Iron-sulfur</keyword>
<dbReference type="PANTHER" id="PTHR43432:SF3">
    <property type="entry name" value="SLR0285 PROTEIN"/>
    <property type="match status" value="1"/>
</dbReference>
<keyword evidence="7" id="KW-1185">Reference proteome</keyword>
<dbReference type="InterPro" id="IPR006638">
    <property type="entry name" value="Elp3/MiaA/NifB-like_rSAM"/>
</dbReference>
<dbReference type="GO" id="GO:0051536">
    <property type="term" value="F:iron-sulfur cluster binding"/>
    <property type="evidence" value="ECO:0007669"/>
    <property type="project" value="UniProtKB-KW"/>
</dbReference>
<dbReference type="OrthoDB" id="9785699at2"/>